<dbReference type="Proteomes" id="UP000388452">
    <property type="component" value="Chromosome"/>
</dbReference>
<dbReference type="AlphaFoldDB" id="A0A5P8JNZ4"/>
<reference evidence="2 3" key="1">
    <citation type="submission" date="2019-10" db="EMBL/GenBank/DDBJ databases">
        <title>Genome sequencing of Lactobacillus manihotivorans.</title>
        <authorList>
            <person name="Kim K."/>
        </authorList>
    </citation>
    <scope>NUCLEOTIDE SEQUENCE [LARGE SCALE GENOMIC DNA]</scope>
    <source>
        <strain evidence="2 3">LM010</strain>
    </source>
</reference>
<gene>
    <name evidence="2" type="ORF">LM010_05110</name>
</gene>
<proteinExistence type="predicted"/>
<sequence>MACCNKKFLRRLIVFVHEKTFPKRYNNYCTEKGAEHMIDITKQARAVLRSVIEPVQGVDVVRLGLINHVEVDADGNCIVTMPESVWGNPLAESTGEEIARVLERLDGVQRVAIDMVWPPVRLVMKIREMLNW</sequence>
<dbReference type="EMBL" id="CP045068">
    <property type="protein sequence ID" value="QFQ90836.1"/>
    <property type="molecule type" value="Genomic_DNA"/>
</dbReference>
<name>A0A5P8JNZ4_9LACO</name>
<feature type="domain" description="MIP18 family-like" evidence="1">
    <location>
        <begin position="43"/>
        <end position="112"/>
    </location>
</feature>
<protein>
    <submittedName>
        <fullName evidence="2">DUF59 domain-containing protein</fullName>
    </submittedName>
</protein>
<dbReference type="InterPro" id="IPR002744">
    <property type="entry name" value="MIP18-like"/>
</dbReference>
<organism evidence="2 3">
    <name type="scientific">Lacticaseibacillus manihotivorans</name>
    <dbReference type="NCBI Taxonomy" id="88233"/>
    <lineage>
        <taxon>Bacteria</taxon>
        <taxon>Bacillati</taxon>
        <taxon>Bacillota</taxon>
        <taxon>Bacilli</taxon>
        <taxon>Lactobacillales</taxon>
        <taxon>Lactobacillaceae</taxon>
        <taxon>Lacticaseibacillus</taxon>
    </lineage>
</organism>
<evidence type="ECO:0000259" key="1">
    <source>
        <dbReference type="Pfam" id="PF01883"/>
    </source>
</evidence>
<evidence type="ECO:0000313" key="3">
    <source>
        <dbReference type="Proteomes" id="UP000388452"/>
    </source>
</evidence>
<accession>A0A5P8JNZ4</accession>
<dbReference type="Gene3D" id="3.30.300.130">
    <property type="entry name" value="Fe-S cluster assembly (FSCA)"/>
    <property type="match status" value="1"/>
</dbReference>
<dbReference type="SUPFAM" id="SSF117916">
    <property type="entry name" value="Fe-S cluster assembly (FSCA) domain-like"/>
    <property type="match status" value="1"/>
</dbReference>
<dbReference type="Pfam" id="PF01883">
    <property type="entry name" value="FeS_assembly_P"/>
    <property type="match status" value="1"/>
</dbReference>
<dbReference type="InterPro" id="IPR034904">
    <property type="entry name" value="FSCA_dom_sf"/>
</dbReference>
<evidence type="ECO:0000313" key="2">
    <source>
        <dbReference type="EMBL" id="QFQ90836.1"/>
    </source>
</evidence>